<gene>
    <name evidence="2" type="ORF">ENW00_09500</name>
</gene>
<keyword evidence="1" id="KW-0812">Transmembrane</keyword>
<dbReference type="EMBL" id="DTIN01000044">
    <property type="protein sequence ID" value="HFX14355.1"/>
    <property type="molecule type" value="Genomic_DNA"/>
</dbReference>
<organism evidence="2">
    <name type="scientific">Dictyoglomus thermophilum</name>
    <dbReference type="NCBI Taxonomy" id="14"/>
    <lineage>
        <taxon>Bacteria</taxon>
        <taxon>Pseudomonadati</taxon>
        <taxon>Dictyoglomota</taxon>
        <taxon>Dictyoglomia</taxon>
        <taxon>Dictyoglomales</taxon>
        <taxon>Dictyoglomaceae</taxon>
        <taxon>Dictyoglomus</taxon>
    </lineage>
</organism>
<feature type="transmembrane region" description="Helical" evidence="1">
    <location>
        <begin position="137"/>
        <end position="156"/>
    </location>
</feature>
<feature type="transmembrane region" description="Helical" evidence="1">
    <location>
        <begin position="6"/>
        <end position="27"/>
    </location>
</feature>
<sequence length="177" mass="19968">MTLLKNLANTLTITRFFIGFIISYLGVLKKKAGLKYAVTWLIIAWITDVLDGFLARKSKAPKDWIGEHDLYADMTVSAGVLFYLTSSGFISITFSLSFLIISIILLTWLKAKAIADGIQAVPYGLMIYTSIKNDLTLGISIVIYLILLIIITWPRFPKEKVPEFIEGIKKIFKNEKK</sequence>
<keyword evidence="1" id="KW-0472">Membrane</keyword>
<evidence type="ECO:0000313" key="2">
    <source>
        <dbReference type="EMBL" id="HFX14355.1"/>
    </source>
</evidence>
<dbReference type="Pfam" id="PF01066">
    <property type="entry name" value="CDP-OH_P_transf"/>
    <property type="match status" value="1"/>
</dbReference>
<feature type="transmembrane region" description="Helical" evidence="1">
    <location>
        <begin position="34"/>
        <end position="54"/>
    </location>
</feature>
<dbReference type="InterPro" id="IPR043130">
    <property type="entry name" value="CDP-OH_PTrfase_TM_dom"/>
</dbReference>
<dbReference type="GO" id="GO:0016020">
    <property type="term" value="C:membrane"/>
    <property type="evidence" value="ECO:0007669"/>
    <property type="project" value="InterPro"/>
</dbReference>
<dbReference type="AlphaFoldDB" id="A0A7C3MLF8"/>
<feature type="transmembrane region" description="Helical" evidence="1">
    <location>
        <begin position="80"/>
        <end position="106"/>
    </location>
</feature>
<reference evidence="2" key="1">
    <citation type="journal article" date="2020" name="mSystems">
        <title>Genome- and Community-Level Interaction Insights into Carbon Utilization and Element Cycling Functions of Hydrothermarchaeota in Hydrothermal Sediment.</title>
        <authorList>
            <person name="Zhou Z."/>
            <person name="Liu Y."/>
            <person name="Xu W."/>
            <person name="Pan J."/>
            <person name="Luo Z.H."/>
            <person name="Li M."/>
        </authorList>
    </citation>
    <scope>NUCLEOTIDE SEQUENCE [LARGE SCALE GENOMIC DNA]</scope>
    <source>
        <strain evidence="2">SpSt-81</strain>
    </source>
</reference>
<dbReference type="InterPro" id="IPR000462">
    <property type="entry name" value="CDP-OH_P_trans"/>
</dbReference>
<name>A0A7C3MLF8_DICTH</name>
<dbReference type="Gene3D" id="1.20.120.1760">
    <property type="match status" value="1"/>
</dbReference>
<comment type="caution">
    <text evidence="2">The sequence shown here is derived from an EMBL/GenBank/DDBJ whole genome shotgun (WGS) entry which is preliminary data.</text>
</comment>
<dbReference type="GO" id="GO:0008654">
    <property type="term" value="P:phospholipid biosynthetic process"/>
    <property type="evidence" value="ECO:0007669"/>
    <property type="project" value="InterPro"/>
</dbReference>
<dbReference type="GO" id="GO:0016780">
    <property type="term" value="F:phosphotransferase activity, for other substituted phosphate groups"/>
    <property type="evidence" value="ECO:0007669"/>
    <property type="project" value="InterPro"/>
</dbReference>
<evidence type="ECO:0000256" key="1">
    <source>
        <dbReference type="SAM" id="Phobius"/>
    </source>
</evidence>
<protein>
    <recommendedName>
        <fullName evidence="3">CDP-alcohol phosphatidyltransferase family protein</fullName>
    </recommendedName>
</protein>
<proteinExistence type="predicted"/>
<accession>A0A7C3MLF8</accession>
<evidence type="ECO:0008006" key="3">
    <source>
        <dbReference type="Google" id="ProtNLM"/>
    </source>
</evidence>
<keyword evidence="1" id="KW-1133">Transmembrane helix</keyword>